<dbReference type="Pfam" id="PF08585">
    <property type="entry name" value="RMI1_N_C"/>
    <property type="match status" value="1"/>
</dbReference>
<organism evidence="5 6">
    <name type="scientific">Viridothelium virens</name>
    <name type="common">Speckled blister lichen</name>
    <name type="synonym">Trypethelium virens</name>
    <dbReference type="NCBI Taxonomy" id="1048519"/>
    <lineage>
        <taxon>Eukaryota</taxon>
        <taxon>Fungi</taxon>
        <taxon>Dikarya</taxon>
        <taxon>Ascomycota</taxon>
        <taxon>Pezizomycotina</taxon>
        <taxon>Dothideomycetes</taxon>
        <taxon>Dothideomycetes incertae sedis</taxon>
        <taxon>Trypetheliales</taxon>
        <taxon>Trypetheliaceae</taxon>
        <taxon>Viridothelium</taxon>
    </lineage>
</organism>
<evidence type="ECO:0000256" key="2">
    <source>
        <dbReference type="ARBA" id="ARBA00018987"/>
    </source>
</evidence>
<evidence type="ECO:0000259" key="4">
    <source>
        <dbReference type="Pfam" id="PF21000"/>
    </source>
</evidence>
<dbReference type="Pfam" id="PF21000">
    <property type="entry name" value="RMI1_N_N"/>
    <property type="match status" value="1"/>
</dbReference>
<evidence type="ECO:0000313" key="6">
    <source>
        <dbReference type="Proteomes" id="UP000800092"/>
    </source>
</evidence>
<name>A0A6A6HHB0_VIRVR</name>
<dbReference type="PANTHER" id="PTHR14790">
    <property type="entry name" value="RECQ-MEDIATED GENOME INSTABILITY PROTEIN 1 RMI1"/>
    <property type="match status" value="1"/>
</dbReference>
<reference evidence="5" key="1">
    <citation type="journal article" date="2020" name="Stud. Mycol.">
        <title>101 Dothideomycetes genomes: a test case for predicting lifestyles and emergence of pathogens.</title>
        <authorList>
            <person name="Haridas S."/>
            <person name="Albert R."/>
            <person name="Binder M."/>
            <person name="Bloem J."/>
            <person name="Labutti K."/>
            <person name="Salamov A."/>
            <person name="Andreopoulos B."/>
            <person name="Baker S."/>
            <person name="Barry K."/>
            <person name="Bills G."/>
            <person name="Bluhm B."/>
            <person name="Cannon C."/>
            <person name="Castanera R."/>
            <person name="Culley D."/>
            <person name="Daum C."/>
            <person name="Ezra D."/>
            <person name="Gonzalez J."/>
            <person name="Henrissat B."/>
            <person name="Kuo A."/>
            <person name="Liang C."/>
            <person name="Lipzen A."/>
            <person name="Lutzoni F."/>
            <person name="Magnuson J."/>
            <person name="Mondo S."/>
            <person name="Nolan M."/>
            <person name="Ohm R."/>
            <person name="Pangilinan J."/>
            <person name="Park H.-J."/>
            <person name="Ramirez L."/>
            <person name="Alfaro M."/>
            <person name="Sun H."/>
            <person name="Tritt A."/>
            <person name="Yoshinaga Y."/>
            <person name="Zwiers L.-H."/>
            <person name="Turgeon B."/>
            <person name="Goodwin S."/>
            <person name="Spatafora J."/>
            <person name="Crous P."/>
            <person name="Grigoriev I."/>
        </authorList>
    </citation>
    <scope>NUCLEOTIDE SEQUENCE</scope>
    <source>
        <strain evidence="5">Tuck. ex Michener</strain>
    </source>
</reference>
<dbReference type="OrthoDB" id="341511at2759"/>
<accession>A0A6A6HHB0</accession>
<dbReference type="InterPro" id="IPR013894">
    <property type="entry name" value="RMI1_OB"/>
</dbReference>
<evidence type="ECO:0000313" key="5">
    <source>
        <dbReference type="EMBL" id="KAF2237486.1"/>
    </source>
</evidence>
<keyword evidence="6" id="KW-1185">Reference proteome</keyword>
<dbReference type="SMART" id="SM01161">
    <property type="entry name" value="DUF1767"/>
    <property type="match status" value="1"/>
</dbReference>
<dbReference type="GO" id="GO:0000724">
    <property type="term" value="P:double-strand break repair via homologous recombination"/>
    <property type="evidence" value="ECO:0007669"/>
    <property type="project" value="TreeGrafter"/>
</dbReference>
<dbReference type="InterPro" id="IPR049363">
    <property type="entry name" value="RMI1_N"/>
</dbReference>
<proteinExistence type="inferred from homology"/>
<dbReference type="PANTHER" id="PTHR14790:SF15">
    <property type="entry name" value="RECQ-MEDIATED GENOME INSTABILITY PROTEIN 1"/>
    <property type="match status" value="1"/>
</dbReference>
<comment type="similarity">
    <text evidence="1">Belongs to the RMI1 family.</text>
</comment>
<dbReference type="EMBL" id="ML991780">
    <property type="protein sequence ID" value="KAF2237486.1"/>
    <property type="molecule type" value="Genomic_DNA"/>
</dbReference>
<dbReference type="Proteomes" id="UP000800092">
    <property type="component" value="Unassembled WGS sequence"/>
</dbReference>
<dbReference type="Gene3D" id="2.40.50.770">
    <property type="entry name" value="RecQ-mediated genome instability protein Rmi1, C-terminal domain"/>
    <property type="match status" value="1"/>
</dbReference>
<feature type="domain" description="RecQ mediated genome instability protein 1 OB-fold" evidence="3">
    <location>
        <begin position="67"/>
        <end position="214"/>
    </location>
</feature>
<gene>
    <name evidence="5" type="ORF">EV356DRAFT_17375</name>
</gene>
<dbReference type="InterPro" id="IPR042470">
    <property type="entry name" value="RMI1_N_C_sf"/>
</dbReference>
<protein>
    <recommendedName>
        <fullName evidence="2">RecQ-mediated genome instability protein 1</fullName>
    </recommendedName>
</protein>
<dbReference type="GO" id="GO:0016604">
    <property type="term" value="C:nuclear body"/>
    <property type="evidence" value="ECO:0007669"/>
    <property type="project" value="TreeGrafter"/>
</dbReference>
<evidence type="ECO:0000256" key="1">
    <source>
        <dbReference type="ARBA" id="ARBA00006395"/>
    </source>
</evidence>
<dbReference type="GO" id="GO:0000712">
    <property type="term" value="P:resolution of meiotic recombination intermediates"/>
    <property type="evidence" value="ECO:0007669"/>
    <property type="project" value="TreeGrafter"/>
</dbReference>
<evidence type="ECO:0000259" key="3">
    <source>
        <dbReference type="Pfam" id="PF08585"/>
    </source>
</evidence>
<dbReference type="AlphaFoldDB" id="A0A6A6HHB0"/>
<sequence length="228" mass="24422">MSTDELRTAITTHLQSKSLYPSPTWLTTFLSTARPSTPLPALQQTALFRLLTSDLTTTLSPPPAALFPANIHDATIASRRLDSHVVPVQVLDVEDLSRSRWAQVEALEAAERGETTKGREVVRVVPGEEGLSGEENAGAGKGQHKVLLQDAKGTQVYGFELGAVEGIGVGMNIGAKLVLREVLVARGLVLLEPGTVTVLGGKIEGLQREWKEGRKRALMQAVGIEDAS</sequence>
<dbReference type="GO" id="GO:0031422">
    <property type="term" value="C:RecQ family helicase-topoisomerase III complex"/>
    <property type="evidence" value="ECO:0007669"/>
    <property type="project" value="TreeGrafter"/>
</dbReference>
<feature type="domain" description="RMI1 N-terminal" evidence="4">
    <location>
        <begin position="14"/>
        <end position="58"/>
    </location>
</feature>